<accession>A0A933LRU5</accession>
<feature type="chain" id="PRO_5037116567" evidence="1">
    <location>
        <begin position="24"/>
        <end position="173"/>
    </location>
</feature>
<dbReference type="Pfam" id="PF06884">
    <property type="entry name" value="DUF1264"/>
    <property type="match status" value="1"/>
</dbReference>
<organism evidence="2 3">
    <name type="scientific">Tectimicrobiota bacterium</name>
    <dbReference type="NCBI Taxonomy" id="2528274"/>
    <lineage>
        <taxon>Bacteria</taxon>
        <taxon>Pseudomonadati</taxon>
        <taxon>Nitrospinota/Tectimicrobiota group</taxon>
        <taxon>Candidatus Tectimicrobiota</taxon>
    </lineage>
</organism>
<evidence type="ECO:0000313" key="3">
    <source>
        <dbReference type="Proteomes" id="UP000772181"/>
    </source>
</evidence>
<comment type="caution">
    <text evidence="2">The sequence shown here is derived from an EMBL/GenBank/DDBJ whole genome shotgun (WGS) entry which is preliminary data.</text>
</comment>
<gene>
    <name evidence="2" type="ORF">HY730_10310</name>
</gene>
<evidence type="ECO:0000256" key="1">
    <source>
        <dbReference type="SAM" id="SignalP"/>
    </source>
</evidence>
<name>A0A933LRU5_UNCTE</name>
<evidence type="ECO:0000313" key="2">
    <source>
        <dbReference type="EMBL" id="MBI4596746.1"/>
    </source>
</evidence>
<feature type="signal peptide" evidence="1">
    <location>
        <begin position="1"/>
        <end position="23"/>
    </location>
</feature>
<dbReference type="EMBL" id="JACQWF010000440">
    <property type="protein sequence ID" value="MBI4596746.1"/>
    <property type="molecule type" value="Genomic_DNA"/>
</dbReference>
<proteinExistence type="predicted"/>
<dbReference type="AlphaFoldDB" id="A0A933LRU5"/>
<protein>
    <submittedName>
        <fullName evidence="2">DUF1264 domain-containing protein</fullName>
    </submittedName>
</protein>
<dbReference type="InterPro" id="IPR010686">
    <property type="entry name" value="OBAP-like"/>
</dbReference>
<keyword evidence="1" id="KW-0732">Signal</keyword>
<reference evidence="2" key="1">
    <citation type="submission" date="2020-07" db="EMBL/GenBank/DDBJ databases">
        <title>Huge and variable diversity of episymbiotic CPR bacteria and DPANN archaea in groundwater ecosystems.</title>
        <authorList>
            <person name="He C.Y."/>
            <person name="Keren R."/>
            <person name="Whittaker M."/>
            <person name="Farag I.F."/>
            <person name="Doudna J."/>
            <person name="Cate J.H.D."/>
            <person name="Banfield J.F."/>
        </authorList>
    </citation>
    <scope>NUCLEOTIDE SEQUENCE</scope>
    <source>
        <strain evidence="2">NC_groundwater_1482_Ag_S-0.65um_47_24</strain>
    </source>
</reference>
<dbReference type="Proteomes" id="UP000772181">
    <property type="component" value="Unassembled WGS sequence"/>
</dbReference>
<sequence>MKKKLWLVSTLLAIIFTVTPLFADEKVQSPAEGFNIHIVAPHRHEDGTVHGPYHHYCKPIKPEILQCMIFLSTDPKAELVEIEYFIDKKLARTNVTLEQWNKHFHDHKEEVATGRVQVLDVSPEKAKELAEAASKTDGILFHLWPVGAKIPNGTVMFPTAVSHKPVQKLEIPE</sequence>